<protein>
    <recommendedName>
        <fullName evidence="3">DUF4595 domain-containing protein</fullName>
    </recommendedName>
</protein>
<name>A0A7W5ZI94_9BACT</name>
<dbReference type="AlphaFoldDB" id="A0A7W5ZI94"/>
<sequence>MKKIILFLSFLVFISCDEKITPTPVTTPTCNISSETGRDNAYRLDYVYAPNGVPEGVNISVKDNATGQLKATGKAVYTYTDNRLVKVVDGDVEETIEYNANGSIARLTVVKTTDANYVNYVLNFTTDANQRITKVTDSKGMEATITRDAQGNILETITKDTRTNQEVFRVVLTGYDNKKTMFDAFKGWQFSVLGYYADYIKFPLFTTKAGGNATKRTEYESGKAVRETTYTFTYTTDGFPLTEQTLTRFLDGSGISTYSKTFTYTDCK</sequence>
<reference evidence="1 2" key="1">
    <citation type="submission" date="2020-08" db="EMBL/GenBank/DDBJ databases">
        <title>Genomic Encyclopedia of Type Strains, Phase IV (KMG-IV): sequencing the most valuable type-strain genomes for metagenomic binning, comparative biology and taxonomic classification.</title>
        <authorList>
            <person name="Goeker M."/>
        </authorList>
    </citation>
    <scope>NUCLEOTIDE SEQUENCE [LARGE SCALE GENOMIC DNA]</scope>
    <source>
        <strain evidence="1 2">DSM 17976</strain>
    </source>
</reference>
<evidence type="ECO:0000313" key="1">
    <source>
        <dbReference type="EMBL" id="MBB3836246.1"/>
    </source>
</evidence>
<accession>A0A7W5ZI94</accession>
<comment type="caution">
    <text evidence="1">The sequence shown here is derived from an EMBL/GenBank/DDBJ whole genome shotgun (WGS) entry which is preliminary data.</text>
</comment>
<proteinExistence type="predicted"/>
<dbReference type="RefSeq" id="WP_183971020.1">
    <property type="nucleotide sequence ID" value="NZ_JACIBY010000001.1"/>
</dbReference>
<organism evidence="1 2">
    <name type="scientific">Runella defluvii</name>
    <dbReference type="NCBI Taxonomy" id="370973"/>
    <lineage>
        <taxon>Bacteria</taxon>
        <taxon>Pseudomonadati</taxon>
        <taxon>Bacteroidota</taxon>
        <taxon>Cytophagia</taxon>
        <taxon>Cytophagales</taxon>
        <taxon>Spirosomataceae</taxon>
        <taxon>Runella</taxon>
    </lineage>
</organism>
<evidence type="ECO:0008006" key="3">
    <source>
        <dbReference type="Google" id="ProtNLM"/>
    </source>
</evidence>
<dbReference type="Proteomes" id="UP000541352">
    <property type="component" value="Unassembled WGS sequence"/>
</dbReference>
<gene>
    <name evidence="1" type="ORF">FHS57_000228</name>
</gene>
<keyword evidence="2" id="KW-1185">Reference proteome</keyword>
<dbReference type="PROSITE" id="PS51257">
    <property type="entry name" value="PROKAR_LIPOPROTEIN"/>
    <property type="match status" value="1"/>
</dbReference>
<evidence type="ECO:0000313" key="2">
    <source>
        <dbReference type="Proteomes" id="UP000541352"/>
    </source>
</evidence>
<dbReference type="EMBL" id="JACIBY010000001">
    <property type="protein sequence ID" value="MBB3836246.1"/>
    <property type="molecule type" value="Genomic_DNA"/>
</dbReference>